<dbReference type="Proteomes" id="UP000298030">
    <property type="component" value="Unassembled WGS sequence"/>
</dbReference>
<feature type="compositionally biased region" description="Basic and acidic residues" evidence="1">
    <location>
        <begin position="442"/>
        <end position="460"/>
    </location>
</feature>
<dbReference type="AlphaFoldDB" id="A0A4Y7SF57"/>
<name>A0A4Y7SF57_COPMI</name>
<comment type="caution">
    <text evidence="2">The sequence shown here is derived from an EMBL/GenBank/DDBJ whole genome shotgun (WGS) entry which is preliminary data.</text>
</comment>
<reference evidence="2 3" key="1">
    <citation type="journal article" date="2019" name="Nat. Ecol. Evol.">
        <title>Megaphylogeny resolves global patterns of mushroom evolution.</title>
        <authorList>
            <person name="Varga T."/>
            <person name="Krizsan K."/>
            <person name="Foldi C."/>
            <person name="Dima B."/>
            <person name="Sanchez-Garcia M."/>
            <person name="Sanchez-Ramirez S."/>
            <person name="Szollosi G.J."/>
            <person name="Szarkandi J.G."/>
            <person name="Papp V."/>
            <person name="Albert L."/>
            <person name="Andreopoulos W."/>
            <person name="Angelini C."/>
            <person name="Antonin V."/>
            <person name="Barry K.W."/>
            <person name="Bougher N.L."/>
            <person name="Buchanan P."/>
            <person name="Buyck B."/>
            <person name="Bense V."/>
            <person name="Catcheside P."/>
            <person name="Chovatia M."/>
            <person name="Cooper J."/>
            <person name="Damon W."/>
            <person name="Desjardin D."/>
            <person name="Finy P."/>
            <person name="Geml J."/>
            <person name="Haridas S."/>
            <person name="Hughes K."/>
            <person name="Justo A."/>
            <person name="Karasinski D."/>
            <person name="Kautmanova I."/>
            <person name="Kiss B."/>
            <person name="Kocsube S."/>
            <person name="Kotiranta H."/>
            <person name="LaButti K.M."/>
            <person name="Lechner B.E."/>
            <person name="Liimatainen K."/>
            <person name="Lipzen A."/>
            <person name="Lukacs Z."/>
            <person name="Mihaltcheva S."/>
            <person name="Morgado L.N."/>
            <person name="Niskanen T."/>
            <person name="Noordeloos M.E."/>
            <person name="Ohm R.A."/>
            <person name="Ortiz-Santana B."/>
            <person name="Ovrebo C."/>
            <person name="Racz N."/>
            <person name="Riley R."/>
            <person name="Savchenko A."/>
            <person name="Shiryaev A."/>
            <person name="Soop K."/>
            <person name="Spirin V."/>
            <person name="Szebenyi C."/>
            <person name="Tomsovsky M."/>
            <person name="Tulloss R.E."/>
            <person name="Uehling J."/>
            <person name="Grigoriev I.V."/>
            <person name="Vagvolgyi C."/>
            <person name="Papp T."/>
            <person name="Martin F.M."/>
            <person name="Miettinen O."/>
            <person name="Hibbett D.S."/>
            <person name="Nagy L.G."/>
        </authorList>
    </citation>
    <scope>NUCLEOTIDE SEQUENCE [LARGE SCALE GENOMIC DNA]</scope>
    <source>
        <strain evidence="2 3">FP101781</strain>
    </source>
</reference>
<feature type="compositionally biased region" description="Basic and acidic residues" evidence="1">
    <location>
        <begin position="415"/>
        <end position="435"/>
    </location>
</feature>
<feature type="compositionally biased region" description="Basic residues" evidence="1">
    <location>
        <begin position="399"/>
        <end position="414"/>
    </location>
</feature>
<evidence type="ECO:0000256" key="1">
    <source>
        <dbReference type="SAM" id="MobiDB-lite"/>
    </source>
</evidence>
<evidence type="ECO:0000313" key="2">
    <source>
        <dbReference type="EMBL" id="TEB20471.1"/>
    </source>
</evidence>
<dbReference type="EMBL" id="QPFP01000139">
    <property type="protein sequence ID" value="TEB20471.1"/>
    <property type="molecule type" value="Genomic_DNA"/>
</dbReference>
<feature type="region of interest" description="Disordered" evidence="1">
    <location>
        <begin position="786"/>
        <end position="811"/>
    </location>
</feature>
<proteinExistence type="predicted"/>
<evidence type="ECO:0000313" key="3">
    <source>
        <dbReference type="Proteomes" id="UP000298030"/>
    </source>
</evidence>
<sequence>MTTRSYSLGFPQVRAHLYDLSSPWNSSTDATPTGEGVLRTTLLPILAQRFRPNALGDVDQGPKEQGDEDVGQVAKQYSIHLQHRANTPSATLNAPPGPESHKGDGWSPRRSGDVIEDATAEGKDDVVQPCPNGQPASDAHSAPIGGSEAEAWDLTPHAIERCESPSRMEANEARPFTYKILPIHGFQCLVKELRGKFVADFHAYTTENTTNPEWSTINIAEAPIITSNTYYQGPEPGSYVSFTVHCISAGAPPRAVECIGRIESALSPQAEDVVDPTQYAIVEPRDGDIYVEHDGVSGLVVSRIIECVPQLGGAEGVSGQDLSVRAKVVGRGGWDHGLASYDSARPYTIDHLLRAEVYCRSDDEIRYVLESCHLERARVKPREQTLVSEGHAHLPPGRMGRRRTARHRGKGNKKGRVEAERRGREGDGKRKDSAPHRNVRRSMREAHHQSLVDTVREPRGTETIGKGGEQMRCDRVVGGGGGGRVKAEEGTQRGPRRSGPTDGVRDDSIPQDTSANRDLGNGINQSALSSGSIGQLSSMGSLDSILQPASPSHRGPRLGDWIRESRSESPVPLEGSEPCIARPLERRSSPISSLELINAEAGGAAAMTSTDGTPWYGRTFSRASCNGSLELAMTEAGRIGVLEGGERTPGLEGSFPRSLEDTQASFAEELARRLMSVGGIPTSLTASNALQLHLESTPGFFHRPQFAFAASPGSHTNDFPTSLSSRPDAGCRLAPCIPPQPLPPALTPSFPSTASPSEGLAPRIPFQSLPFLSPEGLRFPNLQISSTMAQGRPPQRKQIPRAPTRPPRRREYVPLWRAESTTATRLWSHHASGSPSRILGPSILSPLNLPIASDLNARSHSLPAAGVTDVGALNLSNSSLIASTTPNILHPYVPFESSGQSTASS</sequence>
<dbReference type="OrthoDB" id="10677689at2759"/>
<feature type="region of interest" description="Disordered" evidence="1">
    <location>
        <begin position="86"/>
        <end position="152"/>
    </location>
</feature>
<organism evidence="2 3">
    <name type="scientific">Coprinellus micaceus</name>
    <name type="common">Glistening ink-cap mushroom</name>
    <name type="synonym">Coprinus micaceus</name>
    <dbReference type="NCBI Taxonomy" id="71717"/>
    <lineage>
        <taxon>Eukaryota</taxon>
        <taxon>Fungi</taxon>
        <taxon>Dikarya</taxon>
        <taxon>Basidiomycota</taxon>
        <taxon>Agaricomycotina</taxon>
        <taxon>Agaricomycetes</taxon>
        <taxon>Agaricomycetidae</taxon>
        <taxon>Agaricales</taxon>
        <taxon>Agaricineae</taxon>
        <taxon>Psathyrellaceae</taxon>
        <taxon>Coprinellus</taxon>
    </lineage>
</organism>
<feature type="compositionally biased region" description="Polar residues" evidence="1">
    <location>
        <begin position="510"/>
        <end position="541"/>
    </location>
</feature>
<gene>
    <name evidence="2" type="ORF">FA13DRAFT_1800908</name>
</gene>
<accession>A0A4Y7SF57</accession>
<feature type="region of interest" description="Disordered" evidence="1">
    <location>
        <begin position="381"/>
        <end position="560"/>
    </location>
</feature>
<protein>
    <submittedName>
        <fullName evidence="2">Uncharacterized protein</fullName>
    </submittedName>
</protein>
<keyword evidence="3" id="KW-1185">Reference proteome</keyword>